<dbReference type="Pfam" id="PF03885">
    <property type="entry name" value="DUF327"/>
    <property type="match status" value="1"/>
</dbReference>
<keyword evidence="2" id="KW-1185">Reference proteome</keyword>
<dbReference type="Gene3D" id="1.20.120.490">
    <property type="entry name" value="Hypothetical protein TM1646-like domain"/>
    <property type="match status" value="1"/>
</dbReference>
<dbReference type="InterPro" id="IPR005585">
    <property type="entry name" value="DUF327"/>
</dbReference>
<reference evidence="1 2" key="1">
    <citation type="submission" date="2021-05" db="EMBL/GenBank/DDBJ databases">
        <title>Ornithinibacillus massiliensis sp. nov.</title>
        <authorList>
            <person name="Iwaza R."/>
            <person name="Lagier J.-C."/>
            <person name="Raoult D."/>
        </authorList>
    </citation>
    <scope>NUCLEOTIDE SEQUENCE [LARGE SCALE GENOMIC DNA]</scope>
    <source>
        <strain evidence="1 2">Marseille-P3601</strain>
    </source>
</reference>
<organism evidence="1 2">
    <name type="scientific">Ornithinibacillus massiliensis</name>
    <dbReference type="NCBI Taxonomy" id="1944633"/>
    <lineage>
        <taxon>Bacteria</taxon>
        <taxon>Bacillati</taxon>
        <taxon>Bacillota</taxon>
        <taxon>Bacilli</taxon>
        <taxon>Bacillales</taxon>
        <taxon>Bacillaceae</taxon>
        <taxon>Ornithinibacillus</taxon>
    </lineage>
</organism>
<dbReference type="SUPFAM" id="SSF158397">
    <property type="entry name" value="TM1646-like"/>
    <property type="match status" value="1"/>
</dbReference>
<evidence type="ECO:0000313" key="2">
    <source>
        <dbReference type="Proteomes" id="UP000681870"/>
    </source>
</evidence>
<evidence type="ECO:0000313" key="1">
    <source>
        <dbReference type="EMBL" id="MBS3678642.1"/>
    </source>
</evidence>
<dbReference type="EMBL" id="JAGXBY010000001">
    <property type="protein sequence ID" value="MBS3678642.1"/>
    <property type="molecule type" value="Genomic_DNA"/>
</dbReference>
<accession>A0ABS5M8J9</accession>
<sequence length="146" mass="16657">MKISQEMLKQIDTSQKSVRTAKQDQPSFGSIVQSQAQKMQAAELQRLMSDITVQGDRLARFRSFKDLVKFKRLIKRFLEEAVSNGLDLQKSLSFSYTGSSRNLTLVKEIDEKLIELTEEIMNQEKKTVDLLGLIGEIKGLLVNIYT</sequence>
<proteinExistence type="predicted"/>
<protein>
    <submittedName>
        <fullName evidence="1">YaaR family protein</fullName>
    </submittedName>
</protein>
<dbReference type="InterPro" id="IPR024042">
    <property type="entry name" value="TM1646-like_dom_sf"/>
</dbReference>
<dbReference type="RefSeq" id="WP_211740780.1">
    <property type="nucleotide sequence ID" value="NZ_JAGXBY010000001.1"/>
</dbReference>
<comment type="caution">
    <text evidence="1">The sequence shown here is derived from an EMBL/GenBank/DDBJ whole genome shotgun (WGS) entry which is preliminary data.</text>
</comment>
<dbReference type="Proteomes" id="UP000681870">
    <property type="component" value="Unassembled WGS sequence"/>
</dbReference>
<gene>
    <name evidence="1" type="ORF">KGF86_00265</name>
</gene>
<name>A0ABS5M8J9_9BACI</name>